<dbReference type="Proteomes" id="UP000078559">
    <property type="component" value="Chromosome 6"/>
</dbReference>
<evidence type="ECO:0000256" key="1">
    <source>
        <dbReference type="SAM" id="MobiDB-lite"/>
    </source>
</evidence>
<evidence type="ECO:0000256" key="2">
    <source>
        <dbReference type="SAM" id="Phobius"/>
    </source>
</evidence>
<reference evidence="3" key="1">
    <citation type="submission" date="2014-12" db="EMBL/GenBank/DDBJ databases">
        <title>Genome Sequence of Valsa Canker Pathogens Uncovers a Specific Adaption of Colonization on Woody Bark.</title>
        <authorList>
            <person name="Yin Z."/>
            <person name="Liu H."/>
            <person name="Gao X."/>
            <person name="Li Z."/>
            <person name="Song N."/>
            <person name="Ke X."/>
            <person name="Dai Q."/>
            <person name="Wu Y."/>
            <person name="Sun Y."/>
            <person name="Xu J.-R."/>
            <person name="Kang Z.K."/>
            <person name="Wang L."/>
            <person name="Huang L."/>
        </authorList>
    </citation>
    <scope>NUCLEOTIDE SEQUENCE [LARGE SCALE GENOMIC DNA]</scope>
    <source>
        <strain evidence="3">03-8</strain>
    </source>
</reference>
<keyword evidence="2" id="KW-1133">Transmembrane helix</keyword>
<feature type="transmembrane region" description="Helical" evidence="2">
    <location>
        <begin position="104"/>
        <end position="131"/>
    </location>
</feature>
<keyword evidence="4" id="KW-1185">Reference proteome</keyword>
<name>A0A194W291_CYTMA</name>
<organism evidence="3 4">
    <name type="scientific">Cytospora mali</name>
    <name type="common">Apple Valsa canker fungus</name>
    <name type="synonym">Valsa mali</name>
    <dbReference type="NCBI Taxonomy" id="578113"/>
    <lineage>
        <taxon>Eukaryota</taxon>
        <taxon>Fungi</taxon>
        <taxon>Dikarya</taxon>
        <taxon>Ascomycota</taxon>
        <taxon>Pezizomycotina</taxon>
        <taxon>Sordariomycetes</taxon>
        <taxon>Sordariomycetidae</taxon>
        <taxon>Diaporthales</taxon>
        <taxon>Cytosporaceae</taxon>
        <taxon>Cytospora</taxon>
    </lineage>
</organism>
<dbReference type="AlphaFoldDB" id="A0A194W291"/>
<proteinExistence type="predicted"/>
<evidence type="ECO:0000313" key="3">
    <source>
        <dbReference type="EMBL" id="KUI70155.1"/>
    </source>
</evidence>
<sequence>MGCCGDSKFSGSGDPSGGGSTIQNGRLTTRRNAYFSRRLYRVSQLIQHPSLLTFREFCFIVWALYASYQLYFSTAAAWQLLAVVDVRLLCATGPSFMGCSWDVFWRLLFVLYLYLAEVVPWAILSAAVVFVGEEVMRRRS</sequence>
<dbReference type="OrthoDB" id="5215922at2759"/>
<keyword evidence="2" id="KW-0472">Membrane</keyword>
<keyword evidence="2" id="KW-0812">Transmembrane</keyword>
<gene>
    <name evidence="3" type="ORF">VM1G_06519</name>
</gene>
<protein>
    <submittedName>
        <fullName evidence="3">Uncharacterized protein</fullName>
    </submittedName>
</protein>
<dbReference type="EMBL" id="CM003103">
    <property type="protein sequence ID" value="KUI70155.1"/>
    <property type="molecule type" value="Genomic_DNA"/>
</dbReference>
<accession>A0A194W291</accession>
<feature type="compositionally biased region" description="Low complexity" evidence="1">
    <location>
        <begin position="1"/>
        <end position="13"/>
    </location>
</feature>
<feature type="transmembrane region" description="Helical" evidence="2">
    <location>
        <begin position="57"/>
        <end position="84"/>
    </location>
</feature>
<evidence type="ECO:0000313" key="4">
    <source>
        <dbReference type="Proteomes" id="UP000078559"/>
    </source>
</evidence>
<feature type="region of interest" description="Disordered" evidence="1">
    <location>
        <begin position="1"/>
        <end position="25"/>
    </location>
</feature>